<dbReference type="Gene3D" id="1.10.3730.20">
    <property type="match status" value="1"/>
</dbReference>
<keyword evidence="1" id="KW-0812">Transmembrane</keyword>
<proteinExistence type="inferred from homology"/>
<keyword evidence="1" id="KW-0472">Membrane</keyword>
<gene>
    <name evidence="2" type="ORF">JHL22_04670</name>
</gene>
<evidence type="ECO:0000256" key="1">
    <source>
        <dbReference type="RuleBase" id="RU003942"/>
    </source>
</evidence>
<dbReference type="RefSeq" id="WP_200234836.1">
    <property type="nucleotide sequence ID" value="NZ_JAENGP010000004.1"/>
</dbReference>
<dbReference type="Proteomes" id="UP000635316">
    <property type="component" value="Unassembled WGS sequence"/>
</dbReference>
<name>A0ABS1EC97_9BURK</name>
<comment type="similarity">
    <text evidence="1">Belongs to the drug/metabolite transporter (DMT) superfamily. Small multidrug resistance (SMR) (TC 2.A.7.1) family.</text>
</comment>
<dbReference type="Pfam" id="PF00893">
    <property type="entry name" value="Multi_Drug_Res"/>
    <property type="match status" value="1"/>
</dbReference>
<dbReference type="EMBL" id="JAENGP010000004">
    <property type="protein sequence ID" value="MBK1780503.1"/>
    <property type="molecule type" value="Genomic_DNA"/>
</dbReference>
<evidence type="ECO:0000313" key="2">
    <source>
        <dbReference type="EMBL" id="MBK1780503.1"/>
    </source>
</evidence>
<protein>
    <recommendedName>
        <fullName evidence="4">QacE family quaternary ammonium compound efflux SMR transporter</fullName>
    </recommendedName>
</protein>
<organism evidence="2 3">
    <name type="scientific">Advenella mandrilli</name>
    <dbReference type="NCBI Taxonomy" id="2800330"/>
    <lineage>
        <taxon>Bacteria</taxon>
        <taxon>Pseudomonadati</taxon>
        <taxon>Pseudomonadota</taxon>
        <taxon>Betaproteobacteria</taxon>
        <taxon>Burkholderiales</taxon>
        <taxon>Alcaligenaceae</taxon>
    </lineage>
</organism>
<evidence type="ECO:0008006" key="4">
    <source>
        <dbReference type="Google" id="ProtNLM"/>
    </source>
</evidence>
<sequence length="39" mass="4361">MVYFFLTIAILAEVLATSALTASEQFSRLWPSVFTGCEF</sequence>
<comment type="caution">
    <text evidence="2">The sequence shown here is derived from an EMBL/GenBank/DDBJ whole genome shotgun (WGS) entry which is preliminary data.</text>
</comment>
<comment type="subcellular location">
    <subcellularLocation>
        <location evidence="1">Cell membrane</location>
        <topology evidence="1">Multi-pass membrane protein</topology>
    </subcellularLocation>
</comment>
<reference evidence="2 3" key="1">
    <citation type="submission" date="2020-12" db="EMBL/GenBank/DDBJ databases">
        <authorList>
            <person name="Lu T."/>
            <person name="Wang Q."/>
            <person name="Han X."/>
        </authorList>
    </citation>
    <scope>NUCLEOTIDE SEQUENCE [LARGE SCALE GENOMIC DNA]</scope>
    <source>
        <strain evidence="2 3">WQ 585</strain>
    </source>
</reference>
<keyword evidence="3" id="KW-1185">Reference proteome</keyword>
<accession>A0ABS1EC97</accession>
<evidence type="ECO:0000313" key="3">
    <source>
        <dbReference type="Proteomes" id="UP000635316"/>
    </source>
</evidence>
<dbReference type="InterPro" id="IPR045324">
    <property type="entry name" value="Small_multidrug_res"/>
</dbReference>